<gene>
    <name evidence="1" type="ORF">DY000_02046445</name>
</gene>
<keyword evidence="2" id="KW-1185">Reference proteome</keyword>
<reference evidence="1 2" key="1">
    <citation type="journal article" date="2020" name="BMC Genomics">
        <title>Intraspecific diversification of the crop wild relative Brassica cretica Lam. using demographic model selection.</title>
        <authorList>
            <person name="Kioukis A."/>
            <person name="Michalopoulou V.A."/>
            <person name="Briers L."/>
            <person name="Pirintsos S."/>
            <person name="Studholme D.J."/>
            <person name="Pavlidis P."/>
            <person name="Sarris P.F."/>
        </authorList>
    </citation>
    <scope>NUCLEOTIDE SEQUENCE [LARGE SCALE GENOMIC DNA]</scope>
    <source>
        <strain evidence="2">cv. PFS-1207/04</strain>
    </source>
</reference>
<dbReference type="Proteomes" id="UP000266723">
    <property type="component" value="Unassembled WGS sequence"/>
</dbReference>
<evidence type="ECO:0000313" key="1">
    <source>
        <dbReference type="EMBL" id="KAF3606804.1"/>
    </source>
</evidence>
<dbReference type="EMBL" id="QGKV02000297">
    <property type="protein sequence ID" value="KAF3606804.1"/>
    <property type="molecule type" value="Genomic_DNA"/>
</dbReference>
<comment type="caution">
    <text evidence="1">The sequence shown here is derived from an EMBL/GenBank/DDBJ whole genome shotgun (WGS) entry which is preliminary data.</text>
</comment>
<sequence length="60" mass="6879">MAIRSIRSCLDHPSLPRNSRSIIAHGLKKTVEVLMKSDFSSYQASLCRFSDKQTRYESMT</sequence>
<accession>A0ABQ7ETA3</accession>
<evidence type="ECO:0000313" key="2">
    <source>
        <dbReference type="Proteomes" id="UP000266723"/>
    </source>
</evidence>
<protein>
    <submittedName>
        <fullName evidence="1">Uncharacterized protein</fullName>
    </submittedName>
</protein>
<proteinExistence type="predicted"/>
<organism evidence="1 2">
    <name type="scientific">Brassica cretica</name>
    <name type="common">Mustard</name>
    <dbReference type="NCBI Taxonomy" id="69181"/>
    <lineage>
        <taxon>Eukaryota</taxon>
        <taxon>Viridiplantae</taxon>
        <taxon>Streptophyta</taxon>
        <taxon>Embryophyta</taxon>
        <taxon>Tracheophyta</taxon>
        <taxon>Spermatophyta</taxon>
        <taxon>Magnoliopsida</taxon>
        <taxon>eudicotyledons</taxon>
        <taxon>Gunneridae</taxon>
        <taxon>Pentapetalae</taxon>
        <taxon>rosids</taxon>
        <taxon>malvids</taxon>
        <taxon>Brassicales</taxon>
        <taxon>Brassicaceae</taxon>
        <taxon>Brassiceae</taxon>
        <taxon>Brassica</taxon>
    </lineage>
</organism>
<name>A0ABQ7ETA3_BRACR</name>